<evidence type="ECO:0000256" key="1">
    <source>
        <dbReference type="ARBA" id="ARBA00010923"/>
    </source>
</evidence>
<dbReference type="PANTHER" id="PTHR30408:SF12">
    <property type="entry name" value="TYPE I RESTRICTION ENZYME MJAVIII SPECIFICITY SUBUNIT"/>
    <property type="match status" value="1"/>
</dbReference>
<keyword evidence="2" id="KW-0680">Restriction system</keyword>
<feature type="domain" description="Type I restriction modification DNA specificity" evidence="4">
    <location>
        <begin position="22"/>
        <end position="200"/>
    </location>
</feature>
<evidence type="ECO:0000313" key="6">
    <source>
        <dbReference type="Proteomes" id="UP000831485"/>
    </source>
</evidence>
<name>A0ABY4LMR4_9BACT</name>
<dbReference type="GO" id="GO:0004519">
    <property type="term" value="F:endonuclease activity"/>
    <property type="evidence" value="ECO:0007669"/>
    <property type="project" value="UniProtKB-KW"/>
</dbReference>
<protein>
    <submittedName>
        <fullName evidence="5">Restriction endonuclease subunit S</fullName>
        <ecNumber evidence="5">3.1.21.-</ecNumber>
    </submittedName>
</protein>
<dbReference type="EC" id="3.1.21.-" evidence="5"/>
<comment type="similarity">
    <text evidence="1">Belongs to the type-I restriction system S methylase family.</text>
</comment>
<dbReference type="InterPro" id="IPR000055">
    <property type="entry name" value="Restrct_endonuc_typeI_TRD"/>
</dbReference>
<keyword evidence="5" id="KW-0540">Nuclease</keyword>
<dbReference type="CDD" id="cd17273">
    <property type="entry name" value="RMtype1_S_EcoJA69PI-TRD1-CR1_like"/>
    <property type="match status" value="1"/>
</dbReference>
<dbReference type="SUPFAM" id="SSF116734">
    <property type="entry name" value="DNA methylase specificity domain"/>
    <property type="match status" value="2"/>
</dbReference>
<dbReference type="PANTHER" id="PTHR30408">
    <property type="entry name" value="TYPE-1 RESTRICTION ENZYME ECOKI SPECIFICITY PROTEIN"/>
    <property type="match status" value="1"/>
</dbReference>
<dbReference type="EMBL" id="CP096574">
    <property type="protein sequence ID" value="UPU37807.1"/>
    <property type="molecule type" value="Genomic_DNA"/>
</dbReference>
<keyword evidence="5" id="KW-0255">Endonuclease</keyword>
<reference evidence="5" key="1">
    <citation type="submission" date="2022-04" db="EMBL/GenBank/DDBJ databases">
        <authorList>
            <person name="Liu G."/>
        </authorList>
    </citation>
    <scope>NUCLEOTIDE SEQUENCE</scope>
    <source>
        <strain evidence="5">RG22</strain>
    </source>
</reference>
<keyword evidence="3" id="KW-0238">DNA-binding</keyword>
<feature type="domain" description="Type I restriction modification DNA specificity" evidence="4">
    <location>
        <begin position="250"/>
        <end position="401"/>
    </location>
</feature>
<dbReference type="RefSeq" id="WP_248647198.1">
    <property type="nucleotide sequence ID" value="NZ_CP096574.1"/>
</dbReference>
<gene>
    <name evidence="5" type="ORF">M1B72_08900</name>
</gene>
<dbReference type="CDD" id="cd17246">
    <property type="entry name" value="RMtype1_S_SonII-TRD2-CR2_like"/>
    <property type="match status" value="1"/>
</dbReference>
<evidence type="ECO:0000313" key="5">
    <source>
        <dbReference type="EMBL" id="UPU37807.1"/>
    </source>
</evidence>
<sequence length="462" mass="50671">MSSKTDHRTPLQLHLLGVFPPTWREMTLAEVCTQVTDGTHDSPKPVDVGGFPLVTGKAIKNREIDFSVTYKISLEDHLRVISRSKSERNDILFANIGNSIGDLVRVQSDIEFSIKNVALFKPDTSLVNPIFLEYYLLSDVVQNFVKGSTKGSAQPFLGLGSLRTFPVAVPSMEEQEWIAGILGVLDDRIRLLRETNTTLESIAQALFKSWFVDFDPVRAKQEGREPESMDADTAALFTGTLEKSELGMLPSGWQVSSVGDVVECVGGGTPNTKNPSFWEPAEFAWTTPKDLSGSQSPVLLKTERMMSASGISNISSGLLPKGTLLLSSRAPIGYLAIAQIRMAINQGYIAMLPGGPVPPLYLLFWCRQNMETIKSRANGSTFMEISKKAFRPIPIVIPPAQILSRYMDVAGALFERLVENERQAQTLMALRDSLMPRLISGHLRLSEAGALIEEAAAKQAAS</sequence>
<keyword evidence="6" id="KW-1185">Reference proteome</keyword>
<dbReference type="Gene3D" id="3.90.220.20">
    <property type="entry name" value="DNA methylase specificity domains"/>
    <property type="match status" value="2"/>
</dbReference>
<accession>A0ABY4LMR4</accession>
<dbReference type="InterPro" id="IPR044946">
    <property type="entry name" value="Restrct_endonuc_typeI_TRD_sf"/>
</dbReference>
<evidence type="ECO:0000256" key="3">
    <source>
        <dbReference type="ARBA" id="ARBA00023125"/>
    </source>
</evidence>
<organism evidence="5 6">
    <name type="scientific">Geomonas paludis</name>
    <dbReference type="NCBI Taxonomy" id="2740185"/>
    <lineage>
        <taxon>Bacteria</taxon>
        <taxon>Pseudomonadati</taxon>
        <taxon>Thermodesulfobacteriota</taxon>
        <taxon>Desulfuromonadia</taxon>
        <taxon>Geobacterales</taxon>
        <taxon>Geobacteraceae</taxon>
        <taxon>Geomonas</taxon>
    </lineage>
</organism>
<dbReference type="Pfam" id="PF01420">
    <property type="entry name" value="Methylase_S"/>
    <property type="match status" value="2"/>
</dbReference>
<dbReference type="InterPro" id="IPR052021">
    <property type="entry name" value="Type-I_RS_S_subunit"/>
</dbReference>
<dbReference type="Proteomes" id="UP000831485">
    <property type="component" value="Chromosome"/>
</dbReference>
<proteinExistence type="inferred from homology"/>
<evidence type="ECO:0000256" key="2">
    <source>
        <dbReference type="ARBA" id="ARBA00022747"/>
    </source>
</evidence>
<dbReference type="GO" id="GO:0016787">
    <property type="term" value="F:hydrolase activity"/>
    <property type="evidence" value="ECO:0007669"/>
    <property type="project" value="UniProtKB-KW"/>
</dbReference>
<keyword evidence="5" id="KW-0378">Hydrolase</keyword>
<evidence type="ECO:0000259" key="4">
    <source>
        <dbReference type="Pfam" id="PF01420"/>
    </source>
</evidence>